<keyword evidence="2" id="KW-1185">Reference proteome</keyword>
<reference evidence="1 2" key="1">
    <citation type="submission" date="2016-07" db="EMBL/GenBank/DDBJ databases">
        <title>Genome analysis of Sphingobacterium siyangense T12B17.</title>
        <authorList>
            <person name="Xu D."/>
            <person name="Su Y."/>
            <person name="Zheng S."/>
        </authorList>
    </citation>
    <scope>NUCLEOTIDE SEQUENCE [LARGE SCALE GENOMIC DNA]</scope>
    <source>
        <strain evidence="1 2">T12B17</strain>
    </source>
</reference>
<dbReference type="Pfam" id="PF15566">
    <property type="entry name" value="Imm32"/>
    <property type="match status" value="1"/>
</dbReference>
<name>A0A420FB71_9SPHI</name>
<evidence type="ECO:0000313" key="1">
    <source>
        <dbReference type="EMBL" id="RKF30101.1"/>
    </source>
</evidence>
<organism evidence="1 2">
    <name type="scientific">Sphingobacterium siyangense</name>
    <dbReference type="NCBI Taxonomy" id="459529"/>
    <lineage>
        <taxon>Bacteria</taxon>
        <taxon>Pseudomonadati</taxon>
        <taxon>Bacteroidota</taxon>
        <taxon>Sphingobacteriia</taxon>
        <taxon>Sphingobacteriales</taxon>
        <taxon>Sphingobacteriaceae</taxon>
        <taxon>Sphingobacterium</taxon>
    </lineage>
</organism>
<sequence length="85" mass="9482">MNLEINLPTYSEELGLQASWEPGFEIAVQVVANEIVIRANKQGLISLAKQLLILAQDEVPKGAHFHLDETNSLEMNAVPMILEKR</sequence>
<dbReference type="Proteomes" id="UP000286402">
    <property type="component" value="Unassembled WGS sequence"/>
</dbReference>
<gene>
    <name evidence="1" type="ORF">BCY89_20075</name>
</gene>
<proteinExistence type="predicted"/>
<comment type="caution">
    <text evidence="1">The sequence shown here is derived from an EMBL/GenBank/DDBJ whole genome shotgun (WGS) entry which is preliminary data.</text>
</comment>
<protein>
    <submittedName>
        <fullName evidence="1">Uncharacterized protein</fullName>
    </submittedName>
</protein>
<dbReference type="RefSeq" id="WP_120336631.1">
    <property type="nucleotide sequence ID" value="NZ_CP070350.1"/>
</dbReference>
<dbReference type="InterPro" id="IPR029083">
    <property type="entry name" value="Imm32"/>
</dbReference>
<dbReference type="EMBL" id="MCAQ01000030">
    <property type="protein sequence ID" value="RKF30101.1"/>
    <property type="molecule type" value="Genomic_DNA"/>
</dbReference>
<dbReference type="AlphaFoldDB" id="A0A420FB71"/>
<evidence type="ECO:0000313" key="2">
    <source>
        <dbReference type="Proteomes" id="UP000286402"/>
    </source>
</evidence>
<accession>A0A420FB71</accession>